<dbReference type="EMBL" id="JAUIZM010000007">
    <property type="protein sequence ID" value="KAK1376404.1"/>
    <property type="molecule type" value="Genomic_DNA"/>
</dbReference>
<reference evidence="1" key="1">
    <citation type="submission" date="2023-02" db="EMBL/GenBank/DDBJ databases">
        <title>Genome of toxic invasive species Heracleum sosnowskyi carries increased number of genes despite the absence of recent whole-genome duplications.</title>
        <authorList>
            <person name="Schelkunov M."/>
            <person name="Shtratnikova V."/>
            <person name="Makarenko M."/>
            <person name="Klepikova A."/>
            <person name="Omelchenko D."/>
            <person name="Novikova G."/>
            <person name="Obukhova E."/>
            <person name="Bogdanov V."/>
            <person name="Penin A."/>
            <person name="Logacheva M."/>
        </authorList>
    </citation>
    <scope>NUCLEOTIDE SEQUENCE</scope>
    <source>
        <strain evidence="1">Hsosn_3</strain>
        <tissue evidence="1">Leaf</tissue>
    </source>
</reference>
<gene>
    <name evidence="1" type="ORF">POM88_032597</name>
</gene>
<evidence type="ECO:0000313" key="2">
    <source>
        <dbReference type="Proteomes" id="UP001237642"/>
    </source>
</evidence>
<proteinExistence type="predicted"/>
<sequence length="140" mass="16433">MGRNPVVIITDQCAAMKVAVPASFSAKNGLIASKHRLCMWHIIQKFPVKLGNPLCKETDFMEKMKNYIWSSNLEIHEFEEGWETIIKEFKLEGNKWLSDMYAIRSSWIPTYFRDEPMFGLLRTTSRSESENFFFGQFHKQ</sequence>
<evidence type="ECO:0000313" key="1">
    <source>
        <dbReference type="EMBL" id="KAK1376404.1"/>
    </source>
</evidence>
<name>A0AAD8HZL9_9APIA</name>
<keyword evidence="2" id="KW-1185">Reference proteome</keyword>
<organism evidence="1 2">
    <name type="scientific">Heracleum sosnowskyi</name>
    <dbReference type="NCBI Taxonomy" id="360622"/>
    <lineage>
        <taxon>Eukaryota</taxon>
        <taxon>Viridiplantae</taxon>
        <taxon>Streptophyta</taxon>
        <taxon>Embryophyta</taxon>
        <taxon>Tracheophyta</taxon>
        <taxon>Spermatophyta</taxon>
        <taxon>Magnoliopsida</taxon>
        <taxon>eudicotyledons</taxon>
        <taxon>Gunneridae</taxon>
        <taxon>Pentapetalae</taxon>
        <taxon>asterids</taxon>
        <taxon>campanulids</taxon>
        <taxon>Apiales</taxon>
        <taxon>Apiaceae</taxon>
        <taxon>Apioideae</taxon>
        <taxon>apioid superclade</taxon>
        <taxon>Tordylieae</taxon>
        <taxon>Tordyliinae</taxon>
        <taxon>Heracleum</taxon>
    </lineage>
</organism>
<protein>
    <recommendedName>
        <fullName evidence="3">Protein FAR1-RELATED SEQUENCE</fullName>
    </recommendedName>
</protein>
<dbReference type="Proteomes" id="UP001237642">
    <property type="component" value="Unassembled WGS sequence"/>
</dbReference>
<evidence type="ECO:0008006" key="3">
    <source>
        <dbReference type="Google" id="ProtNLM"/>
    </source>
</evidence>
<dbReference type="PANTHER" id="PTHR47718">
    <property type="entry name" value="OS01G0519700 PROTEIN"/>
    <property type="match status" value="1"/>
</dbReference>
<comment type="caution">
    <text evidence="1">The sequence shown here is derived from an EMBL/GenBank/DDBJ whole genome shotgun (WGS) entry which is preliminary data.</text>
</comment>
<reference evidence="1" key="2">
    <citation type="submission" date="2023-05" db="EMBL/GenBank/DDBJ databases">
        <authorList>
            <person name="Schelkunov M.I."/>
        </authorList>
    </citation>
    <scope>NUCLEOTIDE SEQUENCE</scope>
    <source>
        <strain evidence="1">Hsosn_3</strain>
        <tissue evidence="1">Leaf</tissue>
    </source>
</reference>
<accession>A0AAD8HZL9</accession>
<dbReference type="AlphaFoldDB" id="A0AAD8HZL9"/>